<organism evidence="1 2">
    <name type="scientific">Arabis alpina</name>
    <name type="common">Alpine rock-cress</name>
    <dbReference type="NCBI Taxonomy" id="50452"/>
    <lineage>
        <taxon>Eukaryota</taxon>
        <taxon>Viridiplantae</taxon>
        <taxon>Streptophyta</taxon>
        <taxon>Embryophyta</taxon>
        <taxon>Tracheophyta</taxon>
        <taxon>Spermatophyta</taxon>
        <taxon>Magnoliopsida</taxon>
        <taxon>eudicotyledons</taxon>
        <taxon>Gunneridae</taxon>
        <taxon>Pentapetalae</taxon>
        <taxon>rosids</taxon>
        <taxon>malvids</taxon>
        <taxon>Brassicales</taxon>
        <taxon>Brassicaceae</taxon>
        <taxon>Arabideae</taxon>
        <taxon>Arabis</taxon>
    </lineage>
</organism>
<name>A0A087GP22_ARAAL</name>
<accession>A0A087GP22</accession>
<reference evidence="2" key="1">
    <citation type="journal article" date="2015" name="Nat. Plants">
        <title>Genome expansion of Arabis alpina linked with retrotransposition and reduced symmetric DNA methylation.</title>
        <authorList>
            <person name="Willing E.M."/>
            <person name="Rawat V."/>
            <person name="Mandakova T."/>
            <person name="Maumus F."/>
            <person name="James G.V."/>
            <person name="Nordstroem K.J."/>
            <person name="Becker C."/>
            <person name="Warthmann N."/>
            <person name="Chica C."/>
            <person name="Szarzynska B."/>
            <person name="Zytnicki M."/>
            <person name="Albani M.C."/>
            <person name="Kiefer C."/>
            <person name="Bergonzi S."/>
            <person name="Castaings L."/>
            <person name="Mateos J.L."/>
            <person name="Berns M.C."/>
            <person name="Bujdoso N."/>
            <person name="Piofczyk T."/>
            <person name="de Lorenzo L."/>
            <person name="Barrero-Sicilia C."/>
            <person name="Mateos I."/>
            <person name="Piednoel M."/>
            <person name="Hagmann J."/>
            <person name="Chen-Min-Tao R."/>
            <person name="Iglesias-Fernandez R."/>
            <person name="Schuster S.C."/>
            <person name="Alonso-Blanco C."/>
            <person name="Roudier F."/>
            <person name="Carbonero P."/>
            <person name="Paz-Ares J."/>
            <person name="Davis S.J."/>
            <person name="Pecinka A."/>
            <person name="Quesneville H."/>
            <person name="Colot V."/>
            <person name="Lysak M.A."/>
            <person name="Weigel D."/>
            <person name="Coupland G."/>
            <person name="Schneeberger K."/>
        </authorList>
    </citation>
    <scope>NUCLEOTIDE SEQUENCE [LARGE SCALE GENOMIC DNA]</scope>
    <source>
        <strain evidence="2">cv. Pajares</strain>
    </source>
</reference>
<dbReference type="EMBL" id="CM002874">
    <property type="protein sequence ID" value="KFK31624.1"/>
    <property type="molecule type" value="Genomic_DNA"/>
</dbReference>
<keyword evidence="2" id="KW-1185">Reference proteome</keyword>
<protein>
    <submittedName>
        <fullName evidence="1">Uncharacterized protein</fullName>
    </submittedName>
</protein>
<sequence length="47" mass="5136">MEAGRNLDHEIGFDFTKLLPSQWGDHFLTVTITGSKLPVVVLKAGPV</sequence>
<dbReference type="OrthoDB" id="1877784at2759"/>
<dbReference type="Proteomes" id="UP000029120">
    <property type="component" value="Chromosome 6"/>
</dbReference>
<evidence type="ECO:0000313" key="2">
    <source>
        <dbReference type="Proteomes" id="UP000029120"/>
    </source>
</evidence>
<evidence type="ECO:0000313" key="1">
    <source>
        <dbReference type="EMBL" id="KFK31624.1"/>
    </source>
</evidence>
<proteinExistence type="predicted"/>
<dbReference type="AlphaFoldDB" id="A0A087GP22"/>
<dbReference type="Gramene" id="KFK31624">
    <property type="protein sequence ID" value="KFK31624"/>
    <property type="gene ID" value="AALP_AA6G136900"/>
</dbReference>
<gene>
    <name evidence="1" type="ordered locus">AALP_Aa6g136900</name>
</gene>